<keyword evidence="3" id="KW-1185">Reference proteome</keyword>
<evidence type="ECO:0000256" key="1">
    <source>
        <dbReference type="SAM" id="MobiDB-lite"/>
    </source>
</evidence>
<gene>
    <name evidence="2" type="ORF">Ae201684_009662</name>
</gene>
<proteinExistence type="predicted"/>
<dbReference type="VEuPathDB" id="FungiDB:AeMF1_001287"/>
<name>A0A6G0X0V7_9STRA</name>
<comment type="caution">
    <text evidence="2">The sequence shown here is derived from an EMBL/GenBank/DDBJ whole genome shotgun (WGS) entry which is preliminary data.</text>
</comment>
<dbReference type="Proteomes" id="UP000481153">
    <property type="component" value="Unassembled WGS sequence"/>
</dbReference>
<protein>
    <submittedName>
        <fullName evidence="2">Uncharacterized protein</fullName>
    </submittedName>
</protein>
<feature type="region of interest" description="Disordered" evidence="1">
    <location>
        <begin position="596"/>
        <end position="618"/>
    </location>
</feature>
<feature type="region of interest" description="Disordered" evidence="1">
    <location>
        <begin position="94"/>
        <end position="126"/>
    </location>
</feature>
<organism evidence="2 3">
    <name type="scientific">Aphanomyces euteiches</name>
    <dbReference type="NCBI Taxonomy" id="100861"/>
    <lineage>
        <taxon>Eukaryota</taxon>
        <taxon>Sar</taxon>
        <taxon>Stramenopiles</taxon>
        <taxon>Oomycota</taxon>
        <taxon>Saprolegniomycetes</taxon>
        <taxon>Saprolegniales</taxon>
        <taxon>Verrucalvaceae</taxon>
        <taxon>Aphanomyces</taxon>
    </lineage>
</organism>
<dbReference type="EMBL" id="VJMJ01000122">
    <property type="protein sequence ID" value="KAF0733416.1"/>
    <property type="molecule type" value="Genomic_DNA"/>
</dbReference>
<reference evidence="2 3" key="1">
    <citation type="submission" date="2019-07" db="EMBL/GenBank/DDBJ databases">
        <title>Genomics analysis of Aphanomyces spp. identifies a new class of oomycete effector associated with host adaptation.</title>
        <authorList>
            <person name="Gaulin E."/>
        </authorList>
    </citation>
    <scope>NUCLEOTIDE SEQUENCE [LARGE SCALE GENOMIC DNA]</scope>
    <source>
        <strain evidence="2 3">ATCC 201684</strain>
    </source>
</reference>
<evidence type="ECO:0000313" key="3">
    <source>
        <dbReference type="Proteomes" id="UP000481153"/>
    </source>
</evidence>
<evidence type="ECO:0000313" key="2">
    <source>
        <dbReference type="EMBL" id="KAF0733416.1"/>
    </source>
</evidence>
<accession>A0A6G0X0V7</accession>
<dbReference type="AlphaFoldDB" id="A0A6G0X0V7"/>
<sequence>MSPYGASAKSKKRKLMRNELSLAPLGLPVAVPLDGSNILYDTPASTSPIKRRLDIAELETKKMLLPYLEKIEYVNEQLRARGIGIAMPFTTQGSAISPTKNQEADDLVVESLSSRSEKEEPTPPQHIPVVSNVACTSITFETLHQRYHRFCSTITTKKPFRRRPLGWLLRFMEEVYDDYYQKYITTQRVASFPLFVRSYLDHCLGLVSLADQDALDLLFNVELNRDNFPSIALFAAFLREIEDEEGVLFYAHCRAVIQATFGLSLKSNEKLLADAASRKFHSPGAIVLANHPLINDGTQSVHLSKEAVGLAFSCAANLTGPRKHLADYVARYSMNYQQAVTVDSRGGPEMTQELVSMDEVLARFLQLLRAVPEDIVLKYKYDDDGESFTLLTRLSDTIQRDVEINSSKVALAERVRSLRSLEIECMKLERSPDNSRPDIRTQIFLLKGQIASEARAVSSLQDQLNHTEGHVNAVWSSVLSDAAKAPKVRLSPLDNILARVVDYVATLHHDTQLEKKIKKALDLAAKKRGTSSIKTWSTQLDALQERCAIKIQRYFRQRRAWRRQRDVAKADLISRRQQHQKRKAEKELERKRLEALRERDAERHRNRMKEKNRRDEDLQNKIKAKEQAVLKKAALAESERRCAKANKELVRRVWSRWQRYVVVCRRTKLGKRMALMYRFRQWRECISETNAVNGAATMIQAGES</sequence>